<proteinExistence type="predicted"/>
<dbReference type="GeneID" id="41840526"/>
<dbReference type="EMBL" id="CP008889">
    <property type="protein sequence ID" value="AIF40392.1"/>
    <property type="molecule type" value="Genomic_DNA"/>
</dbReference>
<dbReference type="Proteomes" id="UP000027986">
    <property type="component" value="Chromosome"/>
</dbReference>
<dbReference type="AlphaFoldDB" id="A0A075JGG4"/>
<dbReference type="SUPFAM" id="SSF103481">
    <property type="entry name" value="Multidrug resistance efflux transporter EmrE"/>
    <property type="match status" value="1"/>
</dbReference>
<evidence type="ECO:0000313" key="1">
    <source>
        <dbReference type="EMBL" id="AIF40392.1"/>
    </source>
</evidence>
<dbReference type="InterPro" id="IPR037185">
    <property type="entry name" value="EmrE-like"/>
</dbReference>
<gene>
    <name evidence="1" type="ORF">HX89_04885</name>
</gene>
<name>A0A075JGG4_9MICO</name>
<accession>A0A075JGG4</accession>
<dbReference type="eggNOG" id="COG0697">
    <property type="taxonomic scope" value="Bacteria"/>
</dbReference>
<sequence>MIFGLLGALVAALAYGGATIVQAIGVARMREAPDGADLITRARFGWLYGVGLALDGVAFLASSGALRTLPLFLVQSVIAGSVAVTAVLAVVVLHAKLTRREIMALVGVGVGLVMLAVCAKEGHATGVPTWLAPAALVVAALLVPFGYAAYRARNSALLAVTAGLGFAGIAIGARILPWDGNVLHTIASWPFWVLIAHGIIAMTAYGFALDAGEATSVAAITFAIETVVPAAIGLALLGDAVRGGTWPLAIAGFVVTLGSCFVLAGQSEPDA</sequence>
<dbReference type="PANTHER" id="PTHR40761:SF1">
    <property type="entry name" value="CONSERVED INTEGRAL MEMBRANE ALANINE VALINE AND LEUCINE RICH PROTEIN-RELATED"/>
    <property type="match status" value="1"/>
</dbReference>
<dbReference type="RefSeq" id="WP_038567386.1">
    <property type="nucleotide sequence ID" value="NZ_CAKZHM010000119.1"/>
</dbReference>
<dbReference type="STRING" id="1274.HX89_04885"/>
<reference evidence="1 2" key="1">
    <citation type="submission" date="2014-07" db="EMBL/GenBank/DDBJ databases">
        <title>Genome Sequencing of Dermacoccus nishinomiyaensis.</title>
        <authorList>
            <person name="Hong K.W."/>
            <person name="Chan K.G."/>
        </authorList>
    </citation>
    <scope>NUCLEOTIDE SEQUENCE [LARGE SCALE GENOMIC DNA]</scope>
    <source>
        <strain evidence="1 2">M25</strain>
    </source>
</reference>
<dbReference type="HOGENOM" id="CLU_065119_2_0_11"/>
<dbReference type="OrthoDB" id="3837845at2"/>
<dbReference type="KEGG" id="dni:HX89_04885"/>
<dbReference type="PANTHER" id="PTHR40761">
    <property type="entry name" value="CONSERVED INTEGRAL MEMBRANE ALANINE VALINE AND LEUCINE RICH PROTEIN-RELATED"/>
    <property type="match status" value="1"/>
</dbReference>
<protein>
    <submittedName>
        <fullName evidence="1">Uncharacterized protein</fullName>
    </submittedName>
</protein>
<keyword evidence="2" id="KW-1185">Reference proteome</keyword>
<evidence type="ECO:0000313" key="2">
    <source>
        <dbReference type="Proteomes" id="UP000027986"/>
    </source>
</evidence>
<organism evidence="1 2">
    <name type="scientific">Dermacoccus nishinomiyaensis</name>
    <dbReference type="NCBI Taxonomy" id="1274"/>
    <lineage>
        <taxon>Bacteria</taxon>
        <taxon>Bacillati</taxon>
        <taxon>Actinomycetota</taxon>
        <taxon>Actinomycetes</taxon>
        <taxon>Micrococcales</taxon>
        <taxon>Dermacoccaceae</taxon>
        <taxon>Dermacoccus</taxon>
    </lineage>
</organism>